<proteinExistence type="predicted"/>
<reference evidence="1" key="2">
    <citation type="submission" date="2015-03" db="EMBL/GenBank/DDBJ databases">
        <authorList>
            <person name="Chow C.-E.T."/>
            <person name="Winget D.M."/>
            <person name="White R.A.III."/>
            <person name="Hallam S.J."/>
            <person name="Suttle C.A."/>
        </authorList>
    </citation>
    <scope>NUCLEOTIDE SEQUENCE</scope>
    <source>
        <strain evidence="1">Anoxic3_8</strain>
    </source>
</reference>
<dbReference type="EMBL" id="KR029583">
    <property type="protein sequence ID" value="AKH46466.1"/>
    <property type="molecule type" value="Genomic_DNA"/>
</dbReference>
<organism evidence="1">
    <name type="scientific">uncultured marine virus</name>
    <dbReference type="NCBI Taxonomy" id="186617"/>
    <lineage>
        <taxon>Viruses</taxon>
        <taxon>environmental samples</taxon>
    </lineage>
</organism>
<protein>
    <submittedName>
        <fullName evidence="1">Uncharacterized protein</fullName>
    </submittedName>
</protein>
<sequence>MRGEKLMAKYVYDGIHEIKLNKDEFLCCICKEVAKGWGNNPDPVTDENGKLFKEDDECCDECNAKVVIPKRLEEMLG</sequence>
<accession>A0A0F7L626</accession>
<reference evidence="1" key="1">
    <citation type="journal article" date="2015" name="Front. Microbiol.">
        <title>Combining genomic sequencing methods to explore viral diversity and reveal potential virus-host interactions.</title>
        <authorList>
            <person name="Chow C.E."/>
            <person name="Winget D.M."/>
            <person name="White R.A.III."/>
            <person name="Hallam S.J."/>
            <person name="Suttle C.A."/>
        </authorList>
    </citation>
    <scope>NUCLEOTIDE SEQUENCE</scope>
    <source>
        <strain evidence="1">Anoxic3_8</strain>
    </source>
</reference>
<evidence type="ECO:0000313" key="1">
    <source>
        <dbReference type="EMBL" id="AKH46466.1"/>
    </source>
</evidence>
<name>A0A0F7L626_9VIRU</name>